<feature type="transmembrane region" description="Helical" evidence="2">
    <location>
        <begin position="12"/>
        <end position="31"/>
    </location>
</feature>
<sequence>MSSSASSNSTETVTNIVFGVTATTISIVTVWQGHRVWKMWHEYVHDQENVAPDIELGIQSSRSTPRSLEPPERDEVIASSAPSANQVGGVAESVAMPGSVQHPELQPTPTTAVNTEASLSSALLQEAPIDSNGLAGVDAENAQPALTDVECQELRPAANDHL</sequence>
<evidence type="ECO:0000313" key="3">
    <source>
        <dbReference type="EMBL" id="KAF6221699.1"/>
    </source>
</evidence>
<evidence type="ECO:0000256" key="2">
    <source>
        <dbReference type="SAM" id="Phobius"/>
    </source>
</evidence>
<evidence type="ECO:0000313" key="4">
    <source>
        <dbReference type="Proteomes" id="UP000593566"/>
    </source>
</evidence>
<evidence type="ECO:0000256" key="1">
    <source>
        <dbReference type="SAM" id="MobiDB-lite"/>
    </source>
</evidence>
<dbReference type="AlphaFoldDB" id="A0A8H6CE14"/>
<feature type="region of interest" description="Disordered" evidence="1">
    <location>
        <begin position="61"/>
        <end position="108"/>
    </location>
</feature>
<keyword evidence="4" id="KW-1185">Reference proteome</keyword>
<dbReference type="EMBL" id="JACCJB010000013">
    <property type="protein sequence ID" value="KAF6221699.1"/>
    <property type="molecule type" value="Genomic_DNA"/>
</dbReference>
<organism evidence="3 4">
    <name type="scientific">Letharia lupina</name>
    <dbReference type="NCBI Taxonomy" id="560253"/>
    <lineage>
        <taxon>Eukaryota</taxon>
        <taxon>Fungi</taxon>
        <taxon>Dikarya</taxon>
        <taxon>Ascomycota</taxon>
        <taxon>Pezizomycotina</taxon>
        <taxon>Lecanoromycetes</taxon>
        <taxon>OSLEUM clade</taxon>
        <taxon>Lecanoromycetidae</taxon>
        <taxon>Lecanorales</taxon>
        <taxon>Lecanorineae</taxon>
        <taxon>Parmeliaceae</taxon>
        <taxon>Letharia</taxon>
    </lineage>
</organism>
<keyword evidence="2" id="KW-0472">Membrane</keyword>
<dbReference type="GeneID" id="59330081"/>
<protein>
    <submittedName>
        <fullName evidence="3">Uncharacterized protein</fullName>
    </submittedName>
</protein>
<dbReference type="RefSeq" id="XP_037151134.1">
    <property type="nucleotide sequence ID" value="XM_037292595.1"/>
</dbReference>
<dbReference type="Proteomes" id="UP000593566">
    <property type="component" value="Unassembled WGS sequence"/>
</dbReference>
<keyword evidence="2" id="KW-0812">Transmembrane</keyword>
<comment type="caution">
    <text evidence="3">The sequence shown here is derived from an EMBL/GenBank/DDBJ whole genome shotgun (WGS) entry which is preliminary data.</text>
</comment>
<keyword evidence="2" id="KW-1133">Transmembrane helix</keyword>
<accession>A0A8H6CE14</accession>
<reference evidence="3 4" key="1">
    <citation type="journal article" date="2020" name="Genomics">
        <title>Complete, high-quality genomes from long-read metagenomic sequencing of two wolf lichen thalli reveals enigmatic genome architecture.</title>
        <authorList>
            <person name="McKenzie S.K."/>
            <person name="Walston R.F."/>
            <person name="Allen J.L."/>
        </authorList>
    </citation>
    <scope>NUCLEOTIDE SEQUENCE [LARGE SCALE GENOMIC DNA]</scope>
    <source>
        <strain evidence="3">WasteWater1</strain>
    </source>
</reference>
<gene>
    <name evidence="3" type="ORF">HO133_001667</name>
</gene>
<proteinExistence type="predicted"/>
<name>A0A8H6CE14_9LECA</name>